<feature type="region of interest" description="Disordered" evidence="6">
    <location>
        <begin position="829"/>
        <end position="866"/>
    </location>
</feature>
<keyword evidence="3" id="KW-0238">DNA-binding</keyword>
<evidence type="ECO:0000256" key="4">
    <source>
        <dbReference type="ARBA" id="ARBA00023163"/>
    </source>
</evidence>
<gene>
    <name evidence="8" type="ORF">DCS_03200</name>
</gene>
<dbReference type="InterPro" id="IPR051439">
    <property type="entry name" value="XlnR/Xlr1"/>
</dbReference>
<dbReference type="RefSeq" id="XP_040661407.1">
    <property type="nucleotide sequence ID" value="XM_040800524.1"/>
</dbReference>
<feature type="compositionally biased region" description="Basic residues" evidence="6">
    <location>
        <begin position="129"/>
        <end position="138"/>
    </location>
</feature>
<feature type="compositionally biased region" description="Low complexity" evidence="6">
    <location>
        <begin position="139"/>
        <end position="148"/>
    </location>
</feature>
<sequence length="1115" mass="121958">MSASTSPPPSPSQQVAVSAAAAAHAHAHAHAYASNGLEILQAASDAAAHANRQALQDAAAAAAEHVSPLTQQSLPPPPPPPPPQQQQHQQQQHEHQHQQQQQHEHQQQQQQHDALPPPHQHPSLPPHQQHQHQQHMHQHQQQQQQLLAAAPGAVMRDPTINPKLTRLRRACDMCSMRKVKCDDSTIPCKPCRELGVDCTSDRETKRRGPPNKHAEAAKAAKRARAASAVSPAAPLTAAVPSPRNAAKTLLDISSEAALDAESIAPMPVLELLVDDFFAYLHPLAPFPHEPTFRESFASRDDRTRPEFLALLASMIAALVASFPRSAREHLKSQHGVHLFPKAVVVVERCRDIALHARGGRWVLKQPKSLDDAAASYFLGLASAHCHQWNASRHFMAETLTLIRELGFSRPAHPGDLPTFGDEVAYSPDAAEAPRFNHVKDETGKRIFWCLLLAVRSFSQLGASHSDLIIAPSTPSLPYPAYPENVDDVCVVARDIVHQPDGAVTLLTGFRFAIDIYTTMNGVVSLELAYGMSTLPWPDQRLLLRDGLLAAKGIIDNLPPELQLGSHADADDADSLANLDDSGLQYVPPLWPEPQPAHDIRVAIKAEPSRRRRLQYEIQKANLFVSQLATRSYFVELYFNLRDVYLRDPQQQAMGQSDEESALRDADDKDILDLMSQERELLVQNLLTVLGLVSQRNLEPNGGSIISKIRQLASTLLADAPERKGPFALKAEEALSELVAVLLKLEGTGFAADGRAPDPSLMTAEDEEDELRHWADLREHQLRFAANGSYAADLVASVAETSALGEAYSHQKGLSRDEDESPTRLRRVLDDVDEAHRLEDGNQQPGDGVRRPVHHTSTAPAQDGYQVCRHRREPDQGDEALGVVLNQTLNEPKARGDETARHLATAAMRNRYIDTSVIDVLISSPLDALSAWVDSVAATMNGGSPGVMPCLGIIGESAERGWERGRHRMRAKMLASWCSRGFAVLRAPRDRRQEAQSTRDGEGVDVARKALLTTYDFHRAQDNMSVHPLLPLLSSFRPLPPPRPPLASSAMEKIRASPAWRREPPGAAGDGLARYGPTPSGWSLIDPEISGLAGDAVISSPAPQVLRAAGRPGTSR</sequence>
<dbReference type="SUPFAM" id="SSF57701">
    <property type="entry name" value="Zn2/Cys6 DNA-binding domain"/>
    <property type="match status" value="1"/>
</dbReference>
<feature type="compositionally biased region" description="Pro residues" evidence="6">
    <location>
        <begin position="1"/>
        <end position="11"/>
    </location>
</feature>
<evidence type="ECO:0000256" key="1">
    <source>
        <dbReference type="ARBA" id="ARBA00022833"/>
    </source>
</evidence>
<dbReference type="InterPro" id="IPR001138">
    <property type="entry name" value="Zn2Cys6_DnaBD"/>
</dbReference>
<feature type="compositionally biased region" description="Pro residues" evidence="6">
    <location>
        <begin position="115"/>
        <end position="125"/>
    </location>
</feature>
<evidence type="ECO:0000259" key="7">
    <source>
        <dbReference type="PROSITE" id="PS50048"/>
    </source>
</evidence>
<dbReference type="PANTHER" id="PTHR47663">
    <property type="entry name" value="XYLANOLYTIC TRANSCRIPTIONAL ACTIVATOR XLNR-RELATED"/>
    <property type="match status" value="1"/>
</dbReference>
<feature type="region of interest" description="Disordered" evidence="6">
    <location>
        <begin position="46"/>
        <end position="148"/>
    </location>
</feature>
<protein>
    <recommendedName>
        <fullName evidence="7">Zn(2)-C6 fungal-type domain-containing protein</fullName>
    </recommendedName>
</protein>
<reference evidence="8 9" key="1">
    <citation type="journal article" date="2016" name="Sci. Rep.">
        <title>Insights into Adaptations to a Near-Obligate Nematode Endoparasitic Lifestyle from the Finished Genome of Drechmeria coniospora.</title>
        <authorList>
            <person name="Zhang L."/>
            <person name="Zhou Z."/>
            <person name="Guo Q."/>
            <person name="Fokkens L."/>
            <person name="Miskei M."/>
            <person name="Pocsi I."/>
            <person name="Zhang W."/>
            <person name="Chen M."/>
            <person name="Wang L."/>
            <person name="Sun Y."/>
            <person name="Donzelli B.G."/>
            <person name="Gibson D.M."/>
            <person name="Nelson D.R."/>
            <person name="Luo J.G."/>
            <person name="Rep M."/>
            <person name="Liu H."/>
            <person name="Yang S."/>
            <person name="Wang J."/>
            <person name="Krasnoff S.B."/>
            <person name="Xu Y."/>
            <person name="Molnar I."/>
            <person name="Lin M."/>
        </authorList>
    </citation>
    <scope>NUCLEOTIDE SEQUENCE [LARGE SCALE GENOMIC DNA]</scope>
    <source>
        <strain evidence="8 9">ARSEF 6962</strain>
    </source>
</reference>
<organism evidence="8 9">
    <name type="scientific">Drechmeria coniospora</name>
    <name type="common">Nematophagous fungus</name>
    <name type="synonym">Meria coniospora</name>
    <dbReference type="NCBI Taxonomy" id="98403"/>
    <lineage>
        <taxon>Eukaryota</taxon>
        <taxon>Fungi</taxon>
        <taxon>Dikarya</taxon>
        <taxon>Ascomycota</taxon>
        <taxon>Pezizomycotina</taxon>
        <taxon>Sordariomycetes</taxon>
        <taxon>Hypocreomycetidae</taxon>
        <taxon>Hypocreales</taxon>
        <taxon>Ophiocordycipitaceae</taxon>
        <taxon>Drechmeria</taxon>
    </lineage>
</organism>
<keyword evidence="2" id="KW-0805">Transcription regulation</keyword>
<name>A0A151GY88_DRECN</name>
<evidence type="ECO:0000313" key="8">
    <source>
        <dbReference type="EMBL" id="KYK62055.1"/>
    </source>
</evidence>
<feature type="compositionally biased region" description="Low complexity" evidence="6">
    <location>
        <begin position="12"/>
        <end position="22"/>
    </location>
</feature>
<feature type="compositionally biased region" description="Basic and acidic residues" evidence="6">
    <location>
        <begin position="829"/>
        <end position="839"/>
    </location>
</feature>
<evidence type="ECO:0000256" key="5">
    <source>
        <dbReference type="ARBA" id="ARBA00023242"/>
    </source>
</evidence>
<comment type="caution">
    <text evidence="8">The sequence shown here is derived from an EMBL/GenBank/DDBJ whole genome shotgun (WGS) entry which is preliminary data.</text>
</comment>
<dbReference type="PROSITE" id="PS50048">
    <property type="entry name" value="ZN2_CY6_FUNGAL_2"/>
    <property type="match status" value="1"/>
</dbReference>
<dbReference type="CDD" id="cd00067">
    <property type="entry name" value="GAL4"/>
    <property type="match status" value="1"/>
</dbReference>
<dbReference type="EMBL" id="LAYC01000001">
    <property type="protein sequence ID" value="KYK62055.1"/>
    <property type="molecule type" value="Genomic_DNA"/>
</dbReference>
<feature type="domain" description="Zn(2)-C6 fungal-type" evidence="7">
    <location>
        <begin position="170"/>
        <end position="200"/>
    </location>
</feature>
<evidence type="ECO:0000256" key="6">
    <source>
        <dbReference type="SAM" id="MobiDB-lite"/>
    </source>
</evidence>
<dbReference type="Proteomes" id="UP000076580">
    <property type="component" value="Chromosome 01"/>
</dbReference>
<evidence type="ECO:0000313" key="9">
    <source>
        <dbReference type="Proteomes" id="UP000076580"/>
    </source>
</evidence>
<proteinExistence type="predicted"/>
<feature type="compositionally biased region" description="Pro residues" evidence="6">
    <location>
        <begin position="74"/>
        <end position="84"/>
    </location>
</feature>
<feature type="region of interest" description="Disordered" evidence="6">
    <location>
        <begin position="1056"/>
        <end position="1115"/>
    </location>
</feature>
<keyword evidence="4" id="KW-0804">Transcription</keyword>
<dbReference type="InterPro" id="IPR036864">
    <property type="entry name" value="Zn2-C6_fun-type_DNA-bd_sf"/>
</dbReference>
<dbReference type="PROSITE" id="PS00463">
    <property type="entry name" value="ZN2_CY6_FUNGAL_1"/>
    <property type="match status" value="1"/>
</dbReference>
<accession>A0A151GY88</accession>
<keyword evidence="9" id="KW-1185">Reference proteome</keyword>
<evidence type="ECO:0000256" key="3">
    <source>
        <dbReference type="ARBA" id="ARBA00023125"/>
    </source>
</evidence>
<feature type="compositionally biased region" description="Basic and acidic residues" evidence="6">
    <location>
        <begin position="91"/>
        <end position="106"/>
    </location>
</feature>
<dbReference type="GO" id="GO:0003677">
    <property type="term" value="F:DNA binding"/>
    <property type="evidence" value="ECO:0007669"/>
    <property type="project" value="UniProtKB-KW"/>
</dbReference>
<evidence type="ECO:0000256" key="2">
    <source>
        <dbReference type="ARBA" id="ARBA00023015"/>
    </source>
</evidence>
<dbReference type="Pfam" id="PF00172">
    <property type="entry name" value="Zn_clus"/>
    <property type="match status" value="1"/>
</dbReference>
<dbReference type="STRING" id="98403.A0A151GY88"/>
<dbReference type="InParanoid" id="A0A151GY88"/>
<dbReference type="AlphaFoldDB" id="A0A151GY88"/>
<dbReference type="GO" id="GO:0008270">
    <property type="term" value="F:zinc ion binding"/>
    <property type="evidence" value="ECO:0007669"/>
    <property type="project" value="InterPro"/>
</dbReference>
<keyword evidence="5" id="KW-0539">Nucleus</keyword>
<dbReference type="Gene3D" id="4.10.240.10">
    <property type="entry name" value="Zn(2)-C6 fungal-type DNA-binding domain"/>
    <property type="match status" value="1"/>
</dbReference>
<dbReference type="PANTHER" id="PTHR47663:SF1">
    <property type="entry name" value="XYLANOLYTIC TRANSCRIPTIONAL ACTIVATOR XLNR-RELATED"/>
    <property type="match status" value="1"/>
</dbReference>
<dbReference type="GeneID" id="63715843"/>
<feature type="compositionally biased region" description="Low complexity" evidence="6">
    <location>
        <begin position="46"/>
        <end position="63"/>
    </location>
</feature>
<dbReference type="GO" id="GO:0000981">
    <property type="term" value="F:DNA-binding transcription factor activity, RNA polymerase II-specific"/>
    <property type="evidence" value="ECO:0007669"/>
    <property type="project" value="InterPro"/>
</dbReference>
<dbReference type="CDD" id="cd12148">
    <property type="entry name" value="fungal_TF_MHR"/>
    <property type="match status" value="1"/>
</dbReference>
<dbReference type="SMART" id="SM00066">
    <property type="entry name" value="GAL4"/>
    <property type="match status" value="1"/>
</dbReference>
<keyword evidence="1" id="KW-0862">Zinc</keyword>
<feature type="region of interest" description="Disordered" evidence="6">
    <location>
        <begin position="1"/>
        <end position="22"/>
    </location>
</feature>